<evidence type="ECO:0000256" key="1">
    <source>
        <dbReference type="SAM" id="SignalP"/>
    </source>
</evidence>
<dbReference type="OrthoDB" id="1118003at2"/>
<dbReference type="Proteomes" id="UP000285794">
    <property type="component" value="Unassembled WGS sequence"/>
</dbReference>
<keyword evidence="3" id="KW-1185">Reference proteome</keyword>
<reference evidence="2 3" key="1">
    <citation type="submission" date="2018-07" db="EMBL/GenBank/DDBJ databases">
        <title>Draft genome sequence of Ancylomarina sp. M1P.</title>
        <authorList>
            <person name="Yadav S."/>
            <person name="Villanueva L."/>
            <person name="Damste J.S.S."/>
        </authorList>
    </citation>
    <scope>NUCLEOTIDE SEQUENCE [LARGE SCALE GENOMIC DNA]</scope>
    <source>
        <strain evidence="2 3">M1P</strain>
    </source>
</reference>
<evidence type="ECO:0000313" key="3">
    <source>
        <dbReference type="Proteomes" id="UP000285794"/>
    </source>
</evidence>
<proteinExistence type="predicted"/>
<organism evidence="2 3">
    <name type="scientific">Ancylomarina euxinus</name>
    <dbReference type="NCBI Taxonomy" id="2283627"/>
    <lineage>
        <taxon>Bacteria</taxon>
        <taxon>Pseudomonadati</taxon>
        <taxon>Bacteroidota</taxon>
        <taxon>Bacteroidia</taxon>
        <taxon>Marinilabiliales</taxon>
        <taxon>Marinifilaceae</taxon>
        <taxon>Ancylomarina</taxon>
    </lineage>
</organism>
<evidence type="ECO:0000313" key="2">
    <source>
        <dbReference type="EMBL" id="RRG21584.1"/>
    </source>
</evidence>
<keyword evidence="1" id="KW-0732">Signal</keyword>
<feature type="chain" id="PRO_5019531099" evidence="1">
    <location>
        <begin position="22"/>
        <end position="188"/>
    </location>
</feature>
<sequence length="188" mass="21228">MKKYVVLAVLSFLSLSLFSQKVEEGLRIQVGLPFAKYGKFDHNFKNGNEIQYPSFLIQADKPWRDGFRLGAYIGFAGQKNESLFNDFTEITHNYYRFGGVVSYDLNDLLDAIHLSPEFGVDLYASLKTGFSLEHIIAEKGINNKENNFLFDLGILIGGRYNISENIDIFTELGYGNAGFVTIGFAFDM</sequence>
<name>A0A425Y138_9BACT</name>
<dbReference type="RefSeq" id="WP_125030736.1">
    <property type="nucleotide sequence ID" value="NZ_JAPXVP010000001.1"/>
</dbReference>
<protein>
    <submittedName>
        <fullName evidence="2">Uncharacterized protein</fullName>
    </submittedName>
</protein>
<feature type="signal peptide" evidence="1">
    <location>
        <begin position="1"/>
        <end position="21"/>
    </location>
</feature>
<comment type="caution">
    <text evidence="2">The sequence shown here is derived from an EMBL/GenBank/DDBJ whole genome shotgun (WGS) entry which is preliminary data.</text>
</comment>
<dbReference type="AlphaFoldDB" id="A0A425Y138"/>
<accession>A0A425Y138</accession>
<dbReference type="EMBL" id="QQWG01000008">
    <property type="protein sequence ID" value="RRG21584.1"/>
    <property type="molecule type" value="Genomic_DNA"/>
</dbReference>
<gene>
    <name evidence="2" type="ORF">DWB61_09905</name>
</gene>